<proteinExistence type="predicted"/>
<keyword evidence="3" id="KW-1185">Reference proteome</keyword>
<evidence type="ECO:0000313" key="2">
    <source>
        <dbReference type="EMBL" id="MBB4736971.1"/>
    </source>
</evidence>
<dbReference type="AlphaFoldDB" id="A0A7W7GRH7"/>
<organism evidence="2 3">
    <name type="scientific">Actinoplanes octamycinicus</name>
    <dbReference type="NCBI Taxonomy" id="135948"/>
    <lineage>
        <taxon>Bacteria</taxon>
        <taxon>Bacillati</taxon>
        <taxon>Actinomycetota</taxon>
        <taxon>Actinomycetes</taxon>
        <taxon>Micromonosporales</taxon>
        <taxon>Micromonosporaceae</taxon>
        <taxon>Actinoplanes</taxon>
    </lineage>
</organism>
<evidence type="ECO:0000256" key="1">
    <source>
        <dbReference type="SAM" id="Phobius"/>
    </source>
</evidence>
<evidence type="ECO:0000313" key="3">
    <source>
        <dbReference type="Proteomes" id="UP000546162"/>
    </source>
</evidence>
<feature type="transmembrane region" description="Helical" evidence="1">
    <location>
        <begin position="31"/>
        <end position="51"/>
    </location>
</feature>
<name>A0A7W7GRH7_9ACTN</name>
<keyword evidence="1" id="KW-1133">Transmembrane helix</keyword>
<dbReference type="EMBL" id="JACHNB010000001">
    <property type="protein sequence ID" value="MBB4736971.1"/>
    <property type="molecule type" value="Genomic_DNA"/>
</dbReference>
<protein>
    <recommendedName>
        <fullName evidence="4">YcxB-like protein</fullName>
    </recommendedName>
</protein>
<evidence type="ECO:0008006" key="4">
    <source>
        <dbReference type="Google" id="ProtNLM"/>
    </source>
</evidence>
<dbReference type="Proteomes" id="UP000546162">
    <property type="component" value="Unassembled WGS sequence"/>
</dbReference>
<feature type="transmembrane region" description="Helical" evidence="1">
    <location>
        <begin position="57"/>
        <end position="75"/>
    </location>
</feature>
<sequence>MTSDVAFTFAAEPDLRRFRVALAHFYRPSFLLVRTTGVLLIAVAGFLLLLGGRGGTVAGLLLGAVFLLLAPAWIVRRTAVRVAELADRPATYRVDGEGIRVSSDLIEQLYRWPALTTVAEVPGILLATTVGAAGFVAVPTDGLTPEDAAALTAFVRARVGGA</sequence>
<gene>
    <name evidence="2" type="ORF">BJY16_000430</name>
</gene>
<accession>A0A7W7GRH7</accession>
<keyword evidence="1" id="KW-0812">Transmembrane</keyword>
<comment type="caution">
    <text evidence="2">The sequence shown here is derived from an EMBL/GenBank/DDBJ whole genome shotgun (WGS) entry which is preliminary data.</text>
</comment>
<keyword evidence="1" id="KW-0472">Membrane</keyword>
<reference evidence="2 3" key="1">
    <citation type="submission" date="2020-08" db="EMBL/GenBank/DDBJ databases">
        <title>Sequencing the genomes of 1000 actinobacteria strains.</title>
        <authorList>
            <person name="Klenk H.-P."/>
        </authorList>
    </citation>
    <scope>NUCLEOTIDE SEQUENCE [LARGE SCALE GENOMIC DNA]</scope>
    <source>
        <strain evidence="2 3">DSM 45809</strain>
    </source>
</reference>
<dbReference type="RefSeq" id="WP_185037450.1">
    <property type="nucleotide sequence ID" value="NZ_BAABFG010000005.1"/>
</dbReference>